<dbReference type="Proteomes" id="UP000271937">
    <property type="component" value="Unassembled WGS sequence"/>
</dbReference>
<proteinExistence type="predicted"/>
<sequence>MIGAARVRGTDATPWHQAFTNEFDIGLTQAIALWPKVAVLAAEKAWRWEWPVIEKKVILLFFIFCKVCMLAATKSLEAPAIGGIKKSATMAFPERQIIFIYGDN</sequence>
<keyword evidence="2" id="KW-1185">Reference proteome</keyword>
<dbReference type="AlphaFoldDB" id="A0A3P3W6H6"/>
<organism evidence="1 2">
    <name type="scientific">Flavobacterium macacae</name>
    <dbReference type="NCBI Taxonomy" id="2488993"/>
    <lineage>
        <taxon>Bacteria</taxon>
        <taxon>Pseudomonadati</taxon>
        <taxon>Bacteroidota</taxon>
        <taxon>Flavobacteriia</taxon>
        <taxon>Flavobacteriales</taxon>
        <taxon>Flavobacteriaceae</taxon>
        <taxon>Flavobacterium</taxon>
    </lineage>
</organism>
<dbReference type="RefSeq" id="WP_125012932.1">
    <property type="nucleotide sequence ID" value="NZ_RQVR01000010.1"/>
</dbReference>
<evidence type="ECO:0000313" key="2">
    <source>
        <dbReference type="Proteomes" id="UP000271937"/>
    </source>
</evidence>
<evidence type="ECO:0000313" key="1">
    <source>
        <dbReference type="EMBL" id="RRJ90785.1"/>
    </source>
</evidence>
<name>A0A3P3W6H6_9FLAO</name>
<gene>
    <name evidence="1" type="ORF">EG849_09920</name>
</gene>
<reference evidence="1 2" key="1">
    <citation type="submission" date="2018-11" db="EMBL/GenBank/DDBJ databases">
        <title>Flavobacterium sp. nov., YIM 102600 draft genome.</title>
        <authorList>
            <person name="Li G."/>
            <person name="Jiang Y."/>
        </authorList>
    </citation>
    <scope>NUCLEOTIDE SEQUENCE [LARGE SCALE GENOMIC DNA]</scope>
    <source>
        <strain evidence="1 2">YIM 102600</strain>
    </source>
</reference>
<dbReference type="EMBL" id="RQVR01000010">
    <property type="protein sequence ID" value="RRJ90785.1"/>
    <property type="molecule type" value="Genomic_DNA"/>
</dbReference>
<accession>A0A3P3W6H6</accession>
<protein>
    <submittedName>
        <fullName evidence="1">Uncharacterized protein</fullName>
    </submittedName>
</protein>
<comment type="caution">
    <text evidence="1">The sequence shown here is derived from an EMBL/GenBank/DDBJ whole genome shotgun (WGS) entry which is preliminary data.</text>
</comment>